<evidence type="ECO:0000313" key="2">
    <source>
        <dbReference type="EMBL" id="GAH66286.1"/>
    </source>
</evidence>
<evidence type="ECO:0000256" key="1">
    <source>
        <dbReference type="SAM" id="Phobius"/>
    </source>
</evidence>
<feature type="transmembrane region" description="Helical" evidence="1">
    <location>
        <begin position="58"/>
        <end position="78"/>
    </location>
</feature>
<feature type="transmembrane region" description="Helical" evidence="1">
    <location>
        <begin position="84"/>
        <end position="104"/>
    </location>
</feature>
<keyword evidence="1" id="KW-0472">Membrane</keyword>
<keyword evidence="1" id="KW-0812">Transmembrane</keyword>
<dbReference type="EMBL" id="BARU01034672">
    <property type="protein sequence ID" value="GAH66286.1"/>
    <property type="molecule type" value="Genomic_DNA"/>
</dbReference>
<dbReference type="AlphaFoldDB" id="X1H7V5"/>
<feature type="non-terminal residue" evidence="2">
    <location>
        <position position="1"/>
    </location>
</feature>
<comment type="caution">
    <text evidence="2">The sequence shown here is derived from an EMBL/GenBank/DDBJ whole genome shotgun (WGS) entry which is preliminary data.</text>
</comment>
<feature type="transmembrane region" description="Helical" evidence="1">
    <location>
        <begin position="27"/>
        <end position="46"/>
    </location>
</feature>
<reference evidence="2" key="1">
    <citation type="journal article" date="2014" name="Front. Microbiol.">
        <title>High frequency of phylogenetically diverse reductive dehalogenase-homologous genes in deep subseafloor sedimentary metagenomes.</title>
        <authorList>
            <person name="Kawai M."/>
            <person name="Futagami T."/>
            <person name="Toyoda A."/>
            <person name="Takaki Y."/>
            <person name="Nishi S."/>
            <person name="Hori S."/>
            <person name="Arai W."/>
            <person name="Tsubouchi T."/>
            <person name="Morono Y."/>
            <person name="Uchiyama I."/>
            <person name="Ito T."/>
            <person name="Fujiyama A."/>
            <person name="Inagaki F."/>
            <person name="Takami H."/>
        </authorList>
    </citation>
    <scope>NUCLEOTIDE SEQUENCE</scope>
    <source>
        <strain evidence="2">Expedition CK06-06</strain>
    </source>
</reference>
<gene>
    <name evidence="2" type="ORF">S03H2_54388</name>
</gene>
<organism evidence="2">
    <name type="scientific">marine sediment metagenome</name>
    <dbReference type="NCBI Taxonomy" id="412755"/>
    <lineage>
        <taxon>unclassified sequences</taxon>
        <taxon>metagenomes</taxon>
        <taxon>ecological metagenomes</taxon>
    </lineage>
</organism>
<protein>
    <submittedName>
        <fullName evidence="2">Uncharacterized protein</fullName>
    </submittedName>
</protein>
<name>X1H7V5_9ZZZZ</name>
<keyword evidence="1" id="KW-1133">Transmembrane helix</keyword>
<accession>X1H7V5</accession>
<sequence length="249" mass="28279">KALWAQFGGMLVLAIGGLIVGLSRRRFVVLVALILLFVSHSLFHFMDIHQIYIGLARFNLFLFAPLAVLAIWFIVWLAGKSRPALVGVGIMCLFVNVALSPIAITGEKKPTWASPNSIRHTEHYFPFEDAVKWLKTHRTNWPVLIGGSYYSSPATWYFAKANYPPRFSLIKLKWKMPYMDGLKKTITYAHKTGYPLVLWHKMEGGPTLTDEEKSILGYQTVKVFTNRYLSLVLYQTQSLPRQSAGKAKK</sequence>
<proteinExistence type="predicted"/>